<evidence type="ECO:0000313" key="2">
    <source>
        <dbReference type="EMBL" id="NEV02755.1"/>
    </source>
</evidence>
<feature type="repeat" description="TPR" evidence="1">
    <location>
        <begin position="93"/>
        <end position="126"/>
    </location>
</feature>
<proteinExistence type="predicted"/>
<dbReference type="EMBL" id="VKHP01000424">
    <property type="protein sequence ID" value="NEV02755.1"/>
    <property type="molecule type" value="Genomic_DNA"/>
</dbReference>
<name>A0A6P1BWW9_9BRAD</name>
<gene>
    <name evidence="2" type="ORF">FNJ47_45570</name>
</gene>
<sequence>MLGALVGSIAIYSKTLADRQAGLPVGKRDYGTEAAIKPEAWPICTTMTSVTPDADWVQLDPDFKAGKRALLAGDWNGAIAAFELAALRAPLNADTQNYIGYAYRRLRQLGPAMGHYQQALMLNPRHRSAHEHLGEAYLMLGESAKAEQLLTALGNLCLIPCEEYGDLKRILAAYKGQNGEVR</sequence>
<evidence type="ECO:0000256" key="1">
    <source>
        <dbReference type="PROSITE-ProRule" id="PRU00339"/>
    </source>
</evidence>
<reference evidence="2 3" key="1">
    <citation type="journal article" date="2020" name="Arch. Microbiol.">
        <title>Bradyrhizobium uaiense sp. nov., a new highly efficient cowpea symbiont.</title>
        <authorList>
            <person name="Cabral Michel D."/>
            <person name="Azarias Guimaraes A."/>
            <person name="Martins da Costa E."/>
            <person name="Soares de Carvalho T."/>
            <person name="Balsanelli E."/>
            <person name="Willems A."/>
            <person name="Maltempi de Souza E."/>
            <person name="de Souza Moreira F.M."/>
        </authorList>
    </citation>
    <scope>NUCLEOTIDE SEQUENCE [LARGE SCALE GENOMIC DNA]</scope>
    <source>
        <strain evidence="2 3">UFLA 03-164</strain>
    </source>
</reference>
<keyword evidence="1" id="KW-0802">TPR repeat</keyword>
<dbReference type="SUPFAM" id="SSF48452">
    <property type="entry name" value="TPR-like"/>
    <property type="match status" value="1"/>
</dbReference>
<organism evidence="2 3">
    <name type="scientific">Bradyrhizobium uaiense</name>
    <dbReference type="NCBI Taxonomy" id="2594946"/>
    <lineage>
        <taxon>Bacteria</taxon>
        <taxon>Pseudomonadati</taxon>
        <taxon>Pseudomonadota</taxon>
        <taxon>Alphaproteobacteria</taxon>
        <taxon>Hyphomicrobiales</taxon>
        <taxon>Nitrobacteraceae</taxon>
        <taxon>Bradyrhizobium</taxon>
    </lineage>
</organism>
<dbReference type="InterPro" id="IPR019734">
    <property type="entry name" value="TPR_rpt"/>
</dbReference>
<protein>
    <submittedName>
        <fullName evidence="2">Uncharacterized protein</fullName>
    </submittedName>
</protein>
<comment type="caution">
    <text evidence="2">The sequence shown here is derived from an EMBL/GenBank/DDBJ whole genome shotgun (WGS) entry which is preliminary data.</text>
</comment>
<dbReference type="PROSITE" id="PS50005">
    <property type="entry name" value="TPR"/>
    <property type="match status" value="1"/>
</dbReference>
<dbReference type="InterPro" id="IPR011990">
    <property type="entry name" value="TPR-like_helical_dom_sf"/>
</dbReference>
<dbReference type="Proteomes" id="UP000468531">
    <property type="component" value="Unassembled WGS sequence"/>
</dbReference>
<keyword evidence="3" id="KW-1185">Reference proteome</keyword>
<dbReference type="SMART" id="SM00028">
    <property type="entry name" value="TPR"/>
    <property type="match status" value="1"/>
</dbReference>
<dbReference type="AlphaFoldDB" id="A0A6P1BWW9"/>
<dbReference type="Gene3D" id="1.25.40.10">
    <property type="entry name" value="Tetratricopeptide repeat domain"/>
    <property type="match status" value="1"/>
</dbReference>
<evidence type="ECO:0000313" key="3">
    <source>
        <dbReference type="Proteomes" id="UP000468531"/>
    </source>
</evidence>
<accession>A0A6P1BWW9</accession>